<dbReference type="SUPFAM" id="SSF52540">
    <property type="entry name" value="P-loop containing nucleoside triphosphate hydrolases"/>
    <property type="match status" value="1"/>
</dbReference>
<evidence type="ECO:0000313" key="5">
    <source>
        <dbReference type="Proteomes" id="UP000037460"/>
    </source>
</evidence>
<dbReference type="PROSITE" id="PS01031">
    <property type="entry name" value="SHSP"/>
    <property type="match status" value="1"/>
</dbReference>
<dbReference type="SUPFAM" id="SSF49764">
    <property type="entry name" value="HSP20-like chaperones"/>
    <property type="match status" value="1"/>
</dbReference>
<dbReference type="PANTHER" id="PTHR34726:SF3">
    <property type="entry name" value="GUANYLATE-BINDING PROTEIN N-TERMINAL DOMAIN-CONTAINING PROTEIN-RELATED"/>
    <property type="match status" value="1"/>
</dbReference>
<proteinExistence type="inferred from homology"/>
<dbReference type="Gene3D" id="2.60.40.790">
    <property type="match status" value="1"/>
</dbReference>
<dbReference type="PANTHER" id="PTHR34726">
    <property type="entry name" value="GBP DOMAIN-CONTAINING PROTEIN"/>
    <property type="match status" value="1"/>
</dbReference>
<evidence type="ECO:0000256" key="1">
    <source>
        <dbReference type="PROSITE-ProRule" id="PRU00285"/>
    </source>
</evidence>
<evidence type="ECO:0000313" key="4">
    <source>
        <dbReference type="EMBL" id="KOO21803.1"/>
    </source>
</evidence>
<gene>
    <name evidence="4" type="ORF">Ctob_004242</name>
</gene>
<dbReference type="InterPro" id="IPR008978">
    <property type="entry name" value="HSP20-like_chaperone"/>
</dbReference>
<evidence type="ECO:0000259" key="3">
    <source>
        <dbReference type="PROSITE" id="PS01031"/>
    </source>
</evidence>
<comment type="similarity">
    <text evidence="1 2">Belongs to the small heat shock protein (HSP20) family.</text>
</comment>
<reference evidence="5" key="1">
    <citation type="journal article" date="2015" name="PLoS Genet.">
        <title>Genome Sequence and Transcriptome Analyses of Chrysochromulina tobin: Metabolic Tools for Enhanced Algal Fitness in the Prominent Order Prymnesiales (Haptophyceae).</title>
        <authorList>
            <person name="Hovde B.T."/>
            <person name="Deodato C.R."/>
            <person name="Hunsperger H.M."/>
            <person name="Ryken S.A."/>
            <person name="Yost W."/>
            <person name="Jha R.K."/>
            <person name="Patterson J."/>
            <person name="Monnat R.J. Jr."/>
            <person name="Barlow S.B."/>
            <person name="Starkenburg S.R."/>
            <person name="Cattolico R.A."/>
        </authorList>
    </citation>
    <scope>NUCLEOTIDE SEQUENCE</scope>
    <source>
        <strain evidence="5">CCMP291</strain>
    </source>
</reference>
<evidence type="ECO:0000256" key="2">
    <source>
        <dbReference type="RuleBase" id="RU003616"/>
    </source>
</evidence>
<dbReference type="Gene3D" id="3.40.50.300">
    <property type="entry name" value="P-loop containing nucleotide triphosphate hydrolases"/>
    <property type="match status" value="1"/>
</dbReference>
<dbReference type="Proteomes" id="UP000037460">
    <property type="component" value="Unassembled WGS sequence"/>
</dbReference>
<organism evidence="4 5">
    <name type="scientific">Chrysochromulina tobinii</name>
    <dbReference type="NCBI Taxonomy" id="1460289"/>
    <lineage>
        <taxon>Eukaryota</taxon>
        <taxon>Haptista</taxon>
        <taxon>Haptophyta</taxon>
        <taxon>Prymnesiophyceae</taxon>
        <taxon>Prymnesiales</taxon>
        <taxon>Chrysochromulinaceae</taxon>
        <taxon>Chrysochromulina</taxon>
    </lineage>
</organism>
<dbReference type="InterPro" id="IPR027417">
    <property type="entry name" value="P-loop_NTPase"/>
</dbReference>
<dbReference type="Pfam" id="PF00011">
    <property type="entry name" value="HSP20"/>
    <property type="match status" value="1"/>
</dbReference>
<dbReference type="InterPro" id="IPR002068">
    <property type="entry name" value="A-crystallin/Hsp20_dom"/>
</dbReference>
<dbReference type="EMBL" id="JWZX01003333">
    <property type="protein sequence ID" value="KOO21803.1"/>
    <property type="molecule type" value="Genomic_DNA"/>
</dbReference>
<dbReference type="AlphaFoldDB" id="A0A0M0J6E5"/>
<comment type="caution">
    <text evidence="4">The sequence shown here is derived from an EMBL/GenBank/DDBJ whole genome shotgun (WGS) entry which is preliminary data.</text>
</comment>
<keyword evidence="4" id="KW-0346">Stress response</keyword>
<accession>A0A0M0J6E5</accession>
<name>A0A0M0J6E5_9EUKA</name>
<dbReference type="OrthoDB" id="2135133at2759"/>
<feature type="domain" description="SHSP" evidence="3">
    <location>
        <begin position="278"/>
        <end position="393"/>
    </location>
</feature>
<sequence length="393" mass="43854">MRTCASRTSSSRWRTAGCSTRSTSRNAANHEMASANLFSDAYDWIVDIQLLSDVSKQGWKVQFSGEFLAGLDKAERAQVLSQGKWTAEDGAQSTDGFGQPPASAWRGAIVAVLGLYDKGKTFVLNNISNAKLPSGKKVATKGLSFKHVEVSGGTKFILLDSEGSFSPVKVSNELSVVEKEATELFLQELIFEMSDYFLCDGLRVFIPVARDFSVVDAVVHYSNQKLATHFKTHPQLALTHTEEAGTEGRVWYIRSHSEAPERLRLHQLSVDASGIMLARPDSYLPPVDIVREPDAYNIYMDLPGMTRDQVKLSRQNVVTIVKGTRESGLSDREIATSVTRQERKAGEFTMTFRIPEEYQRRWESADMENGVLRIRYLKDEEEEEGKGEVNPIA</sequence>
<keyword evidence="5" id="KW-1185">Reference proteome</keyword>
<dbReference type="CDD" id="cd06464">
    <property type="entry name" value="ACD_sHsps-like"/>
    <property type="match status" value="1"/>
</dbReference>
<protein>
    <submittedName>
        <fullName evidence="4">Heat shock protein 22a</fullName>
    </submittedName>
</protein>